<dbReference type="OrthoDB" id="7843333at2"/>
<protein>
    <submittedName>
        <fullName evidence="2">P27 family predicted phage terminase small subunit</fullName>
    </submittedName>
</protein>
<sequence length="135" mass="14641">MTRGRKPDRIVTGSNTVAEAPRAPAWLSKDAKTEWNRVAPILTDRRTLTEADLGTLESYCTATGTVREMQRILNRDGAIVDTDKGPKRHPALGVQNAAMTTARLCAAELGLTPVSRSRPAIRDEADDDDVSDLGL</sequence>
<accession>A0A4R3MFN1</accession>
<feature type="compositionally biased region" description="Acidic residues" evidence="1">
    <location>
        <begin position="124"/>
        <end position="135"/>
    </location>
</feature>
<feature type="region of interest" description="Disordered" evidence="1">
    <location>
        <begin position="115"/>
        <end position="135"/>
    </location>
</feature>
<evidence type="ECO:0000313" key="3">
    <source>
        <dbReference type="Proteomes" id="UP000295678"/>
    </source>
</evidence>
<organism evidence="2 3">
    <name type="scientific">Tepidamorphus gemmatus</name>
    <dbReference type="NCBI Taxonomy" id="747076"/>
    <lineage>
        <taxon>Bacteria</taxon>
        <taxon>Pseudomonadati</taxon>
        <taxon>Pseudomonadota</taxon>
        <taxon>Alphaproteobacteria</taxon>
        <taxon>Hyphomicrobiales</taxon>
        <taxon>Tepidamorphaceae</taxon>
        <taxon>Tepidamorphus</taxon>
    </lineage>
</organism>
<dbReference type="Proteomes" id="UP000295678">
    <property type="component" value="Unassembled WGS sequence"/>
</dbReference>
<dbReference type="InterPro" id="IPR006448">
    <property type="entry name" value="Phage_term_ssu_P27"/>
</dbReference>
<dbReference type="AlphaFoldDB" id="A0A4R3MFN1"/>
<dbReference type="NCBIfam" id="TIGR01558">
    <property type="entry name" value="sm_term_P27"/>
    <property type="match status" value="1"/>
</dbReference>
<evidence type="ECO:0000256" key="1">
    <source>
        <dbReference type="SAM" id="MobiDB-lite"/>
    </source>
</evidence>
<keyword evidence="3" id="KW-1185">Reference proteome</keyword>
<dbReference type="Pfam" id="PF05119">
    <property type="entry name" value="Terminase_4"/>
    <property type="match status" value="1"/>
</dbReference>
<name>A0A4R3MFN1_9HYPH</name>
<dbReference type="RefSeq" id="WP_132805435.1">
    <property type="nucleotide sequence ID" value="NZ_SMAK01000002.1"/>
</dbReference>
<gene>
    <name evidence="2" type="ORF">EDC22_102354</name>
</gene>
<proteinExistence type="predicted"/>
<dbReference type="EMBL" id="SMAK01000002">
    <property type="protein sequence ID" value="TCT12669.1"/>
    <property type="molecule type" value="Genomic_DNA"/>
</dbReference>
<evidence type="ECO:0000313" key="2">
    <source>
        <dbReference type="EMBL" id="TCT12669.1"/>
    </source>
</evidence>
<reference evidence="2 3" key="1">
    <citation type="submission" date="2019-03" db="EMBL/GenBank/DDBJ databases">
        <title>Genomic Encyclopedia of Type Strains, Phase IV (KMG-IV): sequencing the most valuable type-strain genomes for metagenomic binning, comparative biology and taxonomic classification.</title>
        <authorList>
            <person name="Goeker M."/>
        </authorList>
    </citation>
    <scope>NUCLEOTIDE SEQUENCE [LARGE SCALE GENOMIC DNA]</scope>
    <source>
        <strain evidence="2 3">DSM 19345</strain>
    </source>
</reference>
<comment type="caution">
    <text evidence="2">The sequence shown here is derived from an EMBL/GenBank/DDBJ whole genome shotgun (WGS) entry which is preliminary data.</text>
</comment>